<organism evidence="2 3">
    <name type="scientific">Slackia exigua (strain ATCC 700122 / DSM 15923 / CIP 105133 / JCM 11022 / KCTC 5966 / S-7)</name>
    <dbReference type="NCBI Taxonomy" id="649764"/>
    <lineage>
        <taxon>Bacteria</taxon>
        <taxon>Bacillati</taxon>
        <taxon>Actinomycetota</taxon>
        <taxon>Coriobacteriia</taxon>
        <taxon>Eggerthellales</taxon>
        <taxon>Eggerthellaceae</taxon>
        <taxon>Slackia</taxon>
    </lineage>
</organism>
<reference evidence="2" key="1">
    <citation type="submission" date="2009-10" db="EMBL/GenBank/DDBJ databases">
        <authorList>
            <person name="Weinstock G."/>
            <person name="Sodergren E."/>
            <person name="Clifton S."/>
            <person name="Fulton L."/>
            <person name="Fulton B."/>
            <person name="Courtney L."/>
            <person name="Fronick C."/>
            <person name="Harrison M."/>
            <person name="Strong C."/>
            <person name="Farmer C."/>
            <person name="Delahaunty K."/>
            <person name="Markovic C."/>
            <person name="Hall O."/>
            <person name="Minx P."/>
            <person name="Tomlinson C."/>
            <person name="Mitreva M."/>
            <person name="Nelson J."/>
            <person name="Hou S."/>
            <person name="Wollam A."/>
            <person name="Pepin K.H."/>
            <person name="Johnson M."/>
            <person name="Bhonagiri V."/>
            <person name="Nash W.E."/>
            <person name="Warren W."/>
            <person name="Chinwalla A."/>
            <person name="Mardis E.R."/>
            <person name="Wilson R.K."/>
        </authorList>
    </citation>
    <scope>NUCLEOTIDE SEQUENCE [LARGE SCALE GENOMIC DNA]</scope>
    <source>
        <strain evidence="2">ATCC 700122</strain>
    </source>
</reference>
<keyword evidence="3" id="KW-1185">Reference proteome</keyword>
<dbReference type="Proteomes" id="UP000006001">
    <property type="component" value="Unassembled WGS sequence"/>
</dbReference>
<comment type="caution">
    <text evidence="2">The sequence shown here is derived from an EMBL/GenBank/DDBJ whole genome shotgun (WGS) entry which is preliminary data.</text>
</comment>
<dbReference type="EMBL" id="ACUX02000019">
    <property type="protein sequence ID" value="EEZ60514.1"/>
    <property type="molecule type" value="Genomic_DNA"/>
</dbReference>
<protein>
    <submittedName>
        <fullName evidence="2">Uncharacterized protein</fullName>
    </submittedName>
</protein>
<dbReference type="AlphaFoldDB" id="D0WJG5"/>
<evidence type="ECO:0000313" key="2">
    <source>
        <dbReference type="EMBL" id="EEZ60514.1"/>
    </source>
</evidence>
<accession>D0WJG5</accession>
<dbReference type="HOGENOM" id="CLU_2847508_0_0_11"/>
<dbReference type="STRING" id="649764.HMPREF0762_01993"/>
<gene>
    <name evidence="2" type="ORF">HMPREF0762_01993</name>
</gene>
<evidence type="ECO:0000256" key="1">
    <source>
        <dbReference type="SAM" id="MobiDB-lite"/>
    </source>
</evidence>
<feature type="region of interest" description="Disordered" evidence="1">
    <location>
        <begin position="16"/>
        <end position="65"/>
    </location>
</feature>
<evidence type="ECO:0000313" key="3">
    <source>
        <dbReference type="Proteomes" id="UP000006001"/>
    </source>
</evidence>
<name>D0WJG5_SLAES</name>
<proteinExistence type="predicted"/>
<sequence length="65" mass="7372">MGIGLLDSRRRRCLPCRRARARREPPSLRPASPSPEPRGDSVQVVNQYSRAARRRRPRPPVSIVG</sequence>